<dbReference type="SMART" id="SM00342">
    <property type="entry name" value="HTH_ARAC"/>
    <property type="match status" value="1"/>
</dbReference>
<keyword evidence="2 5" id="KW-0238">DNA-binding</keyword>
<accession>A0A841HTE5</accession>
<feature type="domain" description="HTH araC/xylS-type" evidence="4">
    <location>
        <begin position="162"/>
        <end position="261"/>
    </location>
</feature>
<dbReference type="Gene3D" id="1.10.10.60">
    <property type="entry name" value="Homeodomain-like"/>
    <property type="match status" value="1"/>
</dbReference>
<keyword evidence="6" id="KW-1185">Reference proteome</keyword>
<proteinExistence type="predicted"/>
<dbReference type="PROSITE" id="PS01124">
    <property type="entry name" value="HTH_ARAC_FAMILY_2"/>
    <property type="match status" value="1"/>
</dbReference>
<dbReference type="InterPro" id="IPR018060">
    <property type="entry name" value="HTH_AraC"/>
</dbReference>
<dbReference type="InterPro" id="IPR050204">
    <property type="entry name" value="AraC_XylS_family_regulators"/>
</dbReference>
<evidence type="ECO:0000256" key="1">
    <source>
        <dbReference type="ARBA" id="ARBA00023015"/>
    </source>
</evidence>
<dbReference type="EMBL" id="JACHHZ010000005">
    <property type="protein sequence ID" value="MBB6095278.1"/>
    <property type="molecule type" value="Genomic_DNA"/>
</dbReference>
<protein>
    <submittedName>
        <fullName evidence="5">AraC-like DNA-binding protein</fullName>
    </submittedName>
</protein>
<dbReference type="RefSeq" id="WP_184334672.1">
    <property type="nucleotide sequence ID" value="NZ_JACHHZ010000005.1"/>
</dbReference>
<reference evidence="5 6" key="1">
    <citation type="submission" date="2020-08" db="EMBL/GenBank/DDBJ databases">
        <title>Genomic Encyclopedia of Type Strains, Phase IV (KMG-IV): sequencing the most valuable type-strain genomes for metagenomic binning, comparative biology and taxonomic classification.</title>
        <authorList>
            <person name="Goeker M."/>
        </authorList>
    </citation>
    <scope>NUCLEOTIDE SEQUENCE [LARGE SCALE GENOMIC DNA]</scope>
    <source>
        <strain evidence="5 6">DSM 26723</strain>
    </source>
</reference>
<dbReference type="GO" id="GO:0003700">
    <property type="term" value="F:DNA-binding transcription factor activity"/>
    <property type="evidence" value="ECO:0007669"/>
    <property type="project" value="InterPro"/>
</dbReference>
<evidence type="ECO:0000256" key="3">
    <source>
        <dbReference type="ARBA" id="ARBA00023163"/>
    </source>
</evidence>
<dbReference type="InterPro" id="IPR009057">
    <property type="entry name" value="Homeodomain-like_sf"/>
</dbReference>
<keyword evidence="1" id="KW-0805">Transcription regulation</keyword>
<dbReference type="PANTHER" id="PTHR46796:SF15">
    <property type="entry name" value="BLL1074 PROTEIN"/>
    <property type="match status" value="1"/>
</dbReference>
<name>A0A841HTE5_9GAMM</name>
<dbReference type="AlphaFoldDB" id="A0A841HTE5"/>
<sequence>MQPDLHCSYRPAPPLDRFVERLWYWEGTPPSHAKDRLMPTGGASLVINLAEDEIRSYSGPDDSIVAVHPGAVIVGACSRYTVIDTREQRAVLGVTFLPGGMMPFFDPAADELSNTHSGLCDVWGTHGSTLRERVLAAATPHSRLKVVEAELLRRALRPLQRRADIDFVIAQLTHRPDRSIASVSKRAGLSGRRITRLFAIETGLTPKLYARVKRFERALQFFSTDADWSDLAARCGYFDQSHLIRDCREISGYTPEQLQARRTGGTNHVAVG</sequence>
<gene>
    <name evidence="5" type="ORF">HNQ60_004168</name>
</gene>
<comment type="caution">
    <text evidence="5">The sequence shown here is derived from an EMBL/GenBank/DDBJ whole genome shotgun (WGS) entry which is preliminary data.</text>
</comment>
<dbReference type="Proteomes" id="UP000588068">
    <property type="component" value="Unassembled WGS sequence"/>
</dbReference>
<keyword evidence="3" id="KW-0804">Transcription</keyword>
<evidence type="ECO:0000256" key="2">
    <source>
        <dbReference type="ARBA" id="ARBA00023125"/>
    </source>
</evidence>
<dbReference type="GO" id="GO:0043565">
    <property type="term" value="F:sequence-specific DNA binding"/>
    <property type="evidence" value="ECO:0007669"/>
    <property type="project" value="InterPro"/>
</dbReference>
<dbReference type="Pfam" id="PF12833">
    <property type="entry name" value="HTH_18"/>
    <property type="match status" value="1"/>
</dbReference>
<dbReference type="PANTHER" id="PTHR46796">
    <property type="entry name" value="HTH-TYPE TRANSCRIPTIONAL ACTIVATOR RHAS-RELATED"/>
    <property type="match status" value="1"/>
</dbReference>
<evidence type="ECO:0000313" key="6">
    <source>
        <dbReference type="Proteomes" id="UP000588068"/>
    </source>
</evidence>
<dbReference type="SUPFAM" id="SSF46689">
    <property type="entry name" value="Homeodomain-like"/>
    <property type="match status" value="1"/>
</dbReference>
<evidence type="ECO:0000313" key="5">
    <source>
        <dbReference type="EMBL" id="MBB6095278.1"/>
    </source>
</evidence>
<evidence type="ECO:0000259" key="4">
    <source>
        <dbReference type="PROSITE" id="PS01124"/>
    </source>
</evidence>
<dbReference type="Pfam" id="PF20240">
    <property type="entry name" value="DUF6597"/>
    <property type="match status" value="1"/>
</dbReference>
<organism evidence="5 6">
    <name type="scientific">Povalibacter uvarum</name>
    <dbReference type="NCBI Taxonomy" id="732238"/>
    <lineage>
        <taxon>Bacteria</taxon>
        <taxon>Pseudomonadati</taxon>
        <taxon>Pseudomonadota</taxon>
        <taxon>Gammaproteobacteria</taxon>
        <taxon>Steroidobacterales</taxon>
        <taxon>Steroidobacteraceae</taxon>
        <taxon>Povalibacter</taxon>
    </lineage>
</organism>
<dbReference type="InterPro" id="IPR046532">
    <property type="entry name" value="DUF6597"/>
</dbReference>